<dbReference type="PANTHER" id="PTHR30413:SF8">
    <property type="entry name" value="TRANSPORT PERMEASE PROTEIN"/>
    <property type="match status" value="1"/>
</dbReference>
<keyword evidence="5" id="KW-0997">Cell inner membrane</keyword>
<feature type="transmembrane region" description="Helical" evidence="9">
    <location>
        <begin position="241"/>
        <end position="263"/>
    </location>
</feature>
<evidence type="ECO:0000256" key="5">
    <source>
        <dbReference type="ARBA" id="ARBA00022519"/>
    </source>
</evidence>
<evidence type="ECO:0000313" key="11">
    <source>
        <dbReference type="EMBL" id="MBB6052086.1"/>
    </source>
</evidence>
<evidence type="ECO:0000256" key="4">
    <source>
        <dbReference type="ARBA" id="ARBA00022475"/>
    </source>
</evidence>
<gene>
    <name evidence="11" type="ORF">HNQ39_003896</name>
</gene>
<feature type="transmembrane region" description="Helical" evidence="9">
    <location>
        <begin position="68"/>
        <end position="87"/>
    </location>
</feature>
<dbReference type="GO" id="GO:0005886">
    <property type="term" value="C:plasma membrane"/>
    <property type="evidence" value="ECO:0007669"/>
    <property type="project" value="UniProtKB-SubCell"/>
</dbReference>
<evidence type="ECO:0000256" key="7">
    <source>
        <dbReference type="ARBA" id="ARBA00022989"/>
    </source>
</evidence>
<comment type="caution">
    <text evidence="11">The sequence shown here is derived from an EMBL/GenBank/DDBJ whole genome shotgun (WGS) entry which is preliminary data.</text>
</comment>
<keyword evidence="8 9" id="KW-0472">Membrane</keyword>
<proteinExistence type="inferred from homology"/>
<dbReference type="Pfam" id="PF01061">
    <property type="entry name" value="ABC2_membrane"/>
    <property type="match status" value="1"/>
</dbReference>
<accession>A0A7W9SSV8</accession>
<evidence type="ECO:0000259" key="10">
    <source>
        <dbReference type="PROSITE" id="PS51012"/>
    </source>
</evidence>
<dbReference type="EMBL" id="JACHGW010000003">
    <property type="protein sequence ID" value="MBB6052086.1"/>
    <property type="molecule type" value="Genomic_DNA"/>
</dbReference>
<keyword evidence="12" id="KW-1185">Reference proteome</keyword>
<evidence type="ECO:0000256" key="8">
    <source>
        <dbReference type="ARBA" id="ARBA00023136"/>
    </source>
</evidence>
<feature type="transmembrane region" description="Helical" evidence="9">
    <location>
        <begin position="35"/>
        <end position="56"/>
    </location>
</feature>
<feature type="transmembrane region" description="Helical" evidence="9">
    <location>
        <begin position="141"/>
        <end position="161"/>
    </location>
</feature>
<sequence>MSAPLPFRSPAYRELILGLIGRDVKTRYKQSVLGYAWAMLYPLATALIFSIVGQIIMRSNTGGLPYPVFAYFGVLYWNLFSSALTAATESLVSHLNLITKVYFPREVFPVAAVLSKVVDFGFGLVGLIPLLLLFHVRPGPWILLSIPIAGIIVLLAIGWGMLLACANLYFRDIRHLVGIVLSLWGFLVPNIYPLHQVPRQWQGVYLLNPIAALIEAGRRLAFPQTGWLRAIDPAQGNLGSLWPYVGTALATALVYLVVGFVVFKRNEPRFAEYI</sequence>
<feature type="domain" description="ABC transmembrane type-2" evidence="10">
    <location>
        <begin position="33"/>
        <end position="266"/>
    </location>
</feature>
<dbReference type="InterPro" id="IPR047817">
    <property type="entry name" value="ABC2_TM_bact-type"/>
</dbReference>
<keyword evidence="6 9" id="KW-0812">Transmembrane</keyword>
<dbReference type="GO" id="GO:0140359">
    <property type="term" value="F:ABC-type transporter activity"/>
    <property type="evidence" value="ECO:0007669"/>
    <property type="project" value="InterPro"/>
</dbReference>
<keyword evidence="4 9" id="KW-1003">Cell membrane</keyword>
<evidence type="ECO:0000256" key="2">
    <source>
        <dbReference type="ARBA" id="ARBA00007783"/>
    </source>
</evidence>
<feature type="transmembrane region" description="Helical" evidence="9">
    <location>
        <begin position="107"/>
        <end position="134"/>
    </location>
</feature>
<feature type="transmembrane region" description="Helical" evidence="9">
    <location>
        <begin position="173"/>
        <end position="192"/>
    </location>
</feature>
<evidence type="ECO:0000256" key="3">
    <source>
        <dbReference type="ARBA" id="ARBA00022448"/>
    </source>
</evidence>
<dbReference type="InterPro" id="IPR013525">
    <property type="entry name" value="ABC2_TM"/>
</dbReference>
<protein>
    <recommendedName>
        <fullName evidence="9">Transport permease protein</fullName>
    </recommendedName>
</protein>
<name>A0A7W9SSV8_ARMRO</name>
<comment type="similarity">
    <text evidence="2 9">Belongs to the ABC-2 integral membrane protein family.</text>
</comment>
<dbReference type="AlphaFoldDB" id="A0A7W9SSV8"/>
<evidence type="ECO:0000256" key="1">
    <source>
        <dbReference type="ARBA" id="ARBA00004429"/>
    </source>
</evidence>
<reference evidence="11 12" key="1">
    <citation type="submission" date="2020-08" db="EMBL/GenBank/DDBJ databases">
        <title>Genomic Encyclopedia of Type Strains, Phase IV (KMG-IV): sequencing the most valuable type-strain genomes for metagenomic binning, comparative biology and taxonomic classification.</title>
        <authorList>
            <person name="Goeker M."/>
        </authorList>
    </citation>
    <scope>NUCLEOTIDE SEQUENCE [LARGE SCALE GENOMIC DNA]</scope>
    <source>
        <strain evidence="11 12">DSM 23562</strain>
    </source>
</reference>
<dbReference type="Proteomes" id="UP000520814">
    <property type="component" value="Unassembled WGS sequence"/>
</dbReference>
<dbReference type="PROSITE" id="PS51012">
    <property type="entry name" value="ABC_TM2"/>
    <property type="match status" value="1"/>
</dbReference>
<evidence type="ECO:0000256" key="6">
    <source>
        <dbReference type="ARBA" id="ARBA00022692"/>
    </source>
</evidence>
<evidence type="ECO:0000256" key="9">
    <source>
        <dbReference type="RuleBase" id="RU361157"/>
    </source>
</evidence>
<keyword evidence="7 9" id="KW-1133">Transmembrane helix</keyword>
<keyword evidence="3 9" id="KW-0813">Transport</keyword>
<dbReference type="GO" id="GO:0015920">
    <property type="term" value="P:lipopolysaccharide transport"/>
    <property type="evidence" value="ECO:0007669"/>
    <property type="project" value="TreeGrafter"/>
</dbReference>
<comment type="subcellular location">
    <subcellularLocation>
        <location evidence="1">Cell inner membrane</location>
        <topology evidence="1">Multi-pass membrane protein</topology>
    </subcellularLocation>
    <subcellularLocation>
        <location evidence="9">Cell membrane</location>
        <topology evidence="9">Multi-pass membrane protein</topology>
    </subcellularLocation>
</comment>
<evidence type="ECO:0000313" key="12">
    <source>
        <dbReference type="Proteomes" id="UP000520814"/>
    </source>
</evidence>
<organism evidence="11 12">
    <name type="scientific">Armatimonas rosea</name>
    <dbReference type="NCBI Taxonomy" id="685828"/>
    <lineage>
        <taxon>Bacteria</taxon>
        <taxon>Bacillati</taxon>
        <taxon>Armatimonadota</taxon>
        <taxon>Armatimonadia</taxon>
        <taxon>Armatimonadales</taxon>
        <taxon>Armatimonadaceae</taxon>
        <taxon>Armatimonas</taxon>
    </lineage>
</organism>
<dbReference type="PANTHER" id="PTHR30413">
    <property type="entry name" value="INNER MEMBRANE TRANSPORT PERMEASE"/>
    <property type="match status" value="1"/>
</dbReference>
<dbReference type="RefSeq" id="WP_184200353.1">
    <property type="nucleotide sequence ID" value="NZ_JACHGW010000003.1"/>
</dbReference>